<name>A0A6N6M8Y2_9FLAO</name>
<dbReference type="AlphaFoldDB" id="A0A6N6M8Y2"/>
<dbReference type="InterPro" id="IPR045470">
    <property type="entry name" value="DUF6495"/>
</dbReference>
<comment type="caution">
    <text evidence="1">The sequence shown here is derived from an EMBL/GenBank/DDBJ whole genome shotgun (WGS) entry which is preliminary data.</text>
</comment>
<organism evidence="1 2">
    <name type="scientific">Salibacter halophilus</name>
    <dbReference type="NCBI Taxonomy" id="1803916"/>
    <lineage>
        <taxon>Bacteria</taxon>
        <taxon>Pseudomonadati</taxon>
        <taxon>Bacteroidota</taxon>
        <taxon>Flavobacteriia</taxon>
        <taxon>Flavobacteriales</taxon>
        <taxon>Salibacteraceae</taxon>
        <taxon>Salibacter</taxon>
    </lineage>
</organism>
<sequence>MLKYRKLTDHELTKFEKQFNRFLAKNSVDEDRWAEIQRKEPSKARYLIELFSDYVFDNILGNSPCLEKITPKEFRTYYFSDDSVELIVVKLTQDAPEAFTNENITTVLGDALIHDHLKIYRAEKEFDKSREQEMYAVLESGTFPASKDNYELLHDWIS</sequence>
<dbReference type="Proteomes" id="UP000435357">
    <property type="component" value="Unassembled WGS sequence"/>
</dbReference>
<evidence type="ECO:0000313" key="1">
    <source>
        <dbReference type="EMBL" id="KAB1064478.1"/>
    </source>
</evidence>
<dbReference type="OrthoDB" id="956723at2"/>
<proteinExistence type="predicted"/>
<keyword evidence="2" id="KW-1185">Reference proteome</keyword>
<accession>A0A6N6M8Y2</accession>
<gene>
    <name evidence="1" type="ORF">F3059_07215</name>
</gene>
<evidence type="ECO:0000313" key="2">
    <source>
        <dbReference type="Proteomes" id="UP000435357"/>
    </source>
</evidence>
<dbReference type="EMBL" id="WACR01000005">
    <property type="protein sequence ID" value="KAB1064478.1"/>
    <property type="molecule type" value="Genomic_DNA"/>
</dbReference>
<reference evidence="1 2" key="1">
    <citation type="submission" date="2019-09" db="EMBL/GenBank/DDBJ databases">
        <title>Genomes of Cryomorphaceae.</title>
        <authorList>
            <person name="Bowman J.P."/>
        </authorList>
    </citation>
    <scope>NUCLEOTIDE SEQUENCE [LARGE SCALE GENOMIC DNA]</scope>
    <source>
        <strain evidence="1 2">KCTC 52047</strain>
    </source>
</reference>
<dbReference type="Pfam" id="PF20105">
    <property type="entry name" value="DUF6495"/>
    <property type="match status" value="1"/>
</dbReference>
<dbReference type="RefSeq" id="WP_151167689.1">
    <property type="nucleotide sequence ID" value="NZ_WACR01000005.1"/>
</dbReference>
<protein>
    <submittedName>
        <fullName evidence="1">Uncharacterized protein</fullName>
    </submittedName>
</protein>